<dbReference type="STRING" id="1237085.Ngar_c19610"/>
<dbReference type="KEGG" id="nga:Ngar_c19610"/>
<organism evidence="1 2">
    <name type="scientific">Nitrososphaera gargensis (strain Ga9.2)</name>
    <dbReference type="NCBI Taxonomy" id="1237085"/>
    <lineage>
        <taxon>Archaea</taxon>
        <taxon>Nitrososphaerota</taxon>
        <taxon>Nitrososphaeria</taxon>
        <taxon>Nitrososphaerales</taxon>
        <taxon>Nitrososphaeraceae</taxon>
        <taxon>Nitrososphaera</taxon>
    </lineage>
</organism>
<keyword evidence="2" id="KW-1185">Reference proteome</keyword>
<sequence length="60" mass="6869">MLQALKTTIHAAIFSKASHTIFRQHFLNFLPLPHGHGSFLPTFVFPELWPFDLGEGVFFL</sequence>
<accession>K0IIK7</accession>
<protein>
    <submittedName>
        <fullName evidence="1">Uncharacterized protein</fullName>
    </submittedName>
</protein>
<dbReference type="InParanoid" id="K0IIK7"/>
<dbReference type="HOGENOM" id="CLU_2930314_0_0_2"/>
<reference evidence="1 2" key="1">
    <citation type="journal article" date="2012" name="Environ. Microbiol.">
        <title>The genome of the ammonia-oxidizing Candidatus Nitrososphaera gargensis: insights into metabolic versatility and environmental adaptations.</title>
        <authorList>
            <person name="Spang A."/>
            <person name="Poehlein A."/>
            <person name="Offre P."/>
            <person name="Zumbragel S."/>
            <person name="Haider S."/>
            <person name="Rychlik N."/>
            <person name="Nowka B."/>
            <person name="Schmeisser C."/>
            <person name="Lebedeva E.V."/>
            <person name="Rattei T."/>
            <person name="Bohm C."/>
            <person name="Schmid M."/>
            <person name="Galushko A."/>
            <person name="Hatzenpichler R."/>
            <person name="Weinmaier T."/>
            <person name="Daniel R."/>
            <person name="Schleper C."/>
            <person name="Spieck E."/>
            <person name="Streit W."/>
            <person name="Wagner M."/>
        </authorList>
    </citation>
    <scope>NUCLEOTIDE SEQUENCE [LARGE SCALE GENOMIC DNA]</scope>
    <source>
        <strain evidence="2">Ga9.2</strain>
    </source>
</reference>
<dbReference type="EMBL" id="CP002408">
    <property type="protein sequence ID" value="AFU58893.1"/>
    <property type="molecule type" value="Genomic_DNA"/>
</dbReference>
<dbReference type="BioCyc" id="CNIT1237085:G1324-1959-MONOMER"/>
<name>K0IIK7_NITGG</name>
<dbReference type="Proteomes" id="UP000008037">
    <property type="component" value="Chromosome"/>
</dbReference>
<dbReference type="AlphaFoldDB" id="K0IIK7"/>
<proteinExistence type="predicted"/>
<evidence type="ECO:0000313" key="2">
    <source>
        <dbReference type="Proteomes" id="UP000008037"/>
    </source>
</evidence>
<gene>
    <name evidence="1" type="ordered locus">Ngar_c19610</name>
</gene>
<evidence type="ECO:0000313" key="1">
    <source>
        <dbReference type="EMBL" id="AFU58893.1"/>
    </source>
</evidence>